<dbReference type="AlphaFoldDB" id="A0A8J5F9Z4"/>
<evidence type="ECO:0000313" key="2">
    <source>
        <dbReference type="EMBL" id="KAG6486044.1"/>
    </source>
</evidence>
<proteinExistence type="predicted"/>
<dbReference type="GO" id="GO:0015079">
    <property type="term" value="F:potassium ion transmembrane transporter activity"/>
    <property type="evidence" value="ECO:0007669"/>
    <property type="project" value="InterPro"/>
</dbReference>
<dbReference type="EMBL" id="JACMSC010000015">
    <property type="protein sequence ID" value="KAG6486044.1"/>
    <property type="molecule type" value="Genomic_DNA"/>
</dbReference>
<gene>
    <name evidence="2" type="ORF">ZIOFF_054614</name>
</gene>
<keyword evidence="1" id="KW-1133">Transmembrane helix</keyword>
<dbReference type="PANTHER" id="PTHR30540:SF8">
    <property type="entry name" value="POTASSIUM TRANSPORTER 7"/>
    <property type="match status" value="1"/>
</dbReference>
<comment type="caution">
    <text evidence="2">The sequence shown here is derived from an EMBL/GenBank/DDBJ whole genome shotgun (WGS) entry which is preliminary data.</text>
</comment>
<dbReference type="PANTHER" id="PTHR30540">
    <property type="entry name" value="OSMOTIC STRESS POTASSIUM TRANSPORTER"/>
    <property type="match status" value="1"/>
</dbReference>
<keyword evidence="1" id="KW-0812">Transmembrane</keyword>
<feature type="transmembrane region" description="Helical" evidence="1">
    <location>
        <begin position="105"/>
        <end position="125"/>
    </location>
</feature>
<evidence type="ECO:0000256" key="1">
    <source>
        <dbReference type="SAM" id="Phobius"/>
    </source>
</evidence>
<dbReference type="GO" id="GO:0005774">
    <property type="term" value="C:vacuolar membrane"/>
    <property type="evidence" value="ECO:0007669"/>
    <property type="project" value="TreeGrafter"/>
</dbReference>
<organism evidence="2 3">
    <name type="scientific">Zingiber officinale</name>
    <name type="common">Ginger</name>
    <name type="synonym">Amomum zingiber</name>
    <dbReference type="NCBI Taxonomy" id="94328"/>
    <lineage>
        <taxon>Eukaryota</taxon>
        <taxon>Viridiplantae</taxon>
        <taxon>Streptophyta</taxon>
        <taxon>Embryophyta</taxon>
        <taxon>Tracheophyta</taxon>
        <taxon>Spermatophyta</taxon>
        <taxon>Magnoliopsida</taxon>
        <taxon>Liliopsida</taxon>
        <taxon>Zingiberales</taxon>
        <taxon>Zingiberaceae</taxon>
        <taxon>Zingiber</taxon>
    </lineage>
</organism>
<reference evidence="2 3" key="1">
    <citation type="submission" date="2020-08" db="EMBL/GenBank/DDBJ databases">
        <title>Plant Genome Project.</title>
        <authorList>
            <person name="Zhang R.-G."/>
        </authorList>
    </citation>
    <scope>NUCLEOTIDE SEQUENCE [LARGE SCALE GENOMIC DNA]</scope>
    <source>
        <tissue evidence="2">Rhizome</tissue>
    </source>
</reference>
<evidence type="ECO:0000313" key="3">
    <source>
        <dbReference type="Proteomes" id="UP000734854"/>
    </source>
</evidence>
<protein>
    <submittedName>
        <fullName evidence="2">Uncharacterized protein</fullName>
    </submittedName>
</protein>
<sequence>MNPIVVNEIDSEDGWITEKEGPVLPVTTKWVEDDELFESDPIVSVSSAIFESLFDSLWTALANEVEANFFTKEQVDQLLKLLKSNPTFGIPSGSLAQPSIAELGVMNMTTILGSVAVLFMILYIWNYGSKLKYETEVKHKLSMDLMLDLGCNLVPVVPQTERFLFRRVCPKSYSMFRCIARYGYKDVHKENHQTFEQILIESLEKFIRGEGQERSDRSR</sequence>
<keyword evidence="3" id="KW-1185">Reference proteome</keyword>
<dbReference type="Proteomes" id="UP000734854">
    <property type="component" value="Unassembled WGS sequence"/>
</dbReference>
<keyword evidence="1" id="KW-0472">Membrane</keyword>
<dbReference type="InterPro" id="IPR003855">
    <property type="entry name" value="K+_transporter"/>
</dbReference>
<name>A0A8J5F9Z4_ZINOF</name>
<dbReference type="GO" id="GO:0000325">
    <property type="term" value="C:plant-type vacuole"/>
    <property type="evidence" value="ECO:0007669"/>
    <property type="project" value="TreeGrafter"/>
</dbReference>
<accession>A0A8J5F9Z4</accession>